<gene>
    <name evidence="2" type="ORF">PDIGIT_LOCUS3405</name>
</gene>
<dbReference type="Gene3D" id="2.60.120.200">
    <property type="match status" value="1"/>
</dbReference>
<dbReference type="Pfam" id="PF07081">
    <property type="entry name" value="DUF1349"/>
    <property type="match status" value="1"/>
</dbReference>
<dbReference type="Proteomes" id="UP001152607">
    <property type="component" value="Unassembled WGS sequence"/>
</dbReference>
<proteinExistence type="predicted"/>
<keyword evidence="3" id="KW-1185">Reference proteome</keyword>
<dbReference type="PANTHER" id="PTHR35332">
    <property type="entry name" value="REGULATION OF ENOLASE PROTEIN 1"/>
    <property type="match status" value="1"/>
</dbReference>
<feature type="signal peptide" evidence="1">
    <location>
        <begin position="1"/>
        <end position="30"/>
    </location>
</feature>
<organism evidence="2 3">
    <name type="scientific">Periconia digitata</name>
    <dbReference type="NCBI Taxonomy" id="1303443"/>
    <lineage>
        <taxon>Eukaryota</taxon>
        <taxon>Fungi</taxon>
        <taxon>Dikarya</taxon>
        <taxon>Ascomycota</taxon>
        <taxon>Pezizomycotina</taxon>
        <taxon>Dothideomycetes</taxon>
        <taxon>Pleosporomycetidae</taxon>
        <taxon>Pleosporales</taxon>
        <taxon>Massarineae</taxon>
        <taxon>Periconiaceae</taxon>
        <taxon>Periconia</taxon>
    </lineage>
</organism>
<name>A0A9W4XMC9_9PLEO</name>
<reference evidence="2" key="1">
    <citation type="submission" date="2023-01" db="EMBL/GenBank/DDBJ databases">
        <authorList>
            <person name="Van Ghelder C."/>
            <person name="Rancurel C."/>
        </authorList>
    </citation>
    <scope>NUCLEOTIDE SEQUENCE</scope>
    <source>
        <strain evidence="2">CNCM I-4278</strain>
    </source>
</reference>
<dbReference type="OrthoDB" id="42525at2759"/>
<evidence type="ECO:0000313" key="2">
    <source>
        <dbReference type="EMBL" id="CAI6315995.1"/>
    </source>
</evidence>
<evidence type="ECO:0000256" key="1">
    <source>
        <dbReference type="SAM" id="SignalP"/>
    </source>
</evidence>
<dbReference type="EMBL" id="CAOQHR010000002">
    <property type="protein sequence ID" value="CAI6315995.1"/>
    <property type="molecule type" value="Genomic_DNA"/>
</dbReference>
<feature type="chain" id="PRO_5040828212" evidence="1">
    <location>
        <begin position="31"/>
        <end position="197"/>
    </location>
</feature>
<protein>
    <submittedName>
        <fullName evidence="2">Uncharacterized protein</fullName>
    </submittedName>
</protein>
<dbReference type="AlphaFoldDB" id="A0A9W4XMC9"/>
<evidence type="ECO:0000313" key="3">
    <source>
        <dbReference type="Proteomes" id="UP001152607"/>
    </source>
</evidence>
<keyword evidence="1" id="KW-0732">Signal</keyword>
<dbReference type="InterPro" id="IPR009784">
    <property type="entry name" value="DUF1349"/>
</dbReference>
<dbReference type="PANTHER" id="PTHR35332:SF2">
    <property type="entry name" value="REGULATION OF ENOLASE PROTEIN 1"/>
    <property type="match status" value="1"/>
</dbReference>
<accession>A0A9W4XMC9</accession>
<comment type="caution">
    <text evidence="2">The sequence shown here is derived from an EMBL/GenBank/DDBJ whole genome shotgun (WGS) entry which is preliminary data.</text>
</comment>
<sequence>MASSIQIPQLLNHIIFFILLFAITMPPTYAIKTTTVSPFNLSSPAGTDIWRKPPSHNAFNAPTYPAPLVQINSQAFQSARLTFILPPGEELRQYDQAGLLLHLTKPGVPAIQEKWLKTGIEWYYGKPYVSTVGCDAWADWSVVPSDSYSGNTTRPTVTLEARRERDQLGKSLWVYQIIKDADGKEIEKRPLREVCVS</sequence>